<dbReference type="InterPro" id="IPR006189">
    <property type="entry name" value="CHASE_dom"/>
</dbReference>
<dbReference type="Pfam" id="PF00990">
    <property type="entry name" value="GGDEF"/>
    <property type="match status" value="1"/>
</dbReference>
<dbReference type="EMBL" id="JAGETV010000013">
    <property type="protein sequence ID" value="MBO1927563.1"/>
    <property type="molecule type" value="Genomic_DNA"/>
</dbReference>
<dbReference type="Gene3D" id="3.30.450.350">
    <property type="entry name" value="CHASE domain"/>
    <property type="match status" value="1"/>
</dbReference>
<dbReference type="Pfam" id="PF00563">
    <property type="entry name" value="EAL"/>
    <property type="match status" value="1"/>
</dbReference>
<dbReference type="NCBIfam" id="TIGR00229">
    <property type="entry name" value="sensory_box"/>
    <property type="match status" value="1"/>
</dbReference>
<keyword evidence="4 5" id="KW-0472">Membrane</keyword>
<dbReference type="SMART" id="SM00267">
    <property type="entry name" value="GGDEF"/>
    <property type="match status" value="1"/>
</dbReference>
<dbReference type="CDD" id="cd00130">
    <property type="entry name" value="PAS"/>
    <property type="match status" value="1"/>
</dbReference>
<dbReference type="NCBIfam" id="TIGR00254">
    <property type="entry name" value="GGDEF"/>
    <property type="match status" value="1"/>
</dbReference>
<accession>A0ABS3Q679</accession>
<dbReference type="InterPro" id="IPR035919">
    <property type="entry name" value="EAL_sf"/>
</dbReference>
<dbReference type="PANTHER" id="PTHR44757:SF2">
    <property type="entry name" value="BIOFILM ARCHITECTURE MAINTENANCE PROTEIN MBAA"/>
    <property type="match status" value="1"/>
</dbReference>
<dbReference type="RefSeq" id="WP_208149913.1">
    <property type="nucleotide sequence ID" value="NZ_JAGETV010000013.1"/>
</dbReference>
<dbReference type="SMART" id="SM00091">
    <property type="entry name" value="PAS"/>
    <property type="match status" value="1"/>
</dbReference>
<organism evidence="9 10">
    <name type="scientific">Thiomicrorhabdus marina</name>
    <dbReference type="NCBI Taxonomy" id="2818442"/>
    <lineage>
        <taxon>Bacteria</taxon>
        <taxon>Pseudomonadati</taxon>
        <taxon>Pseudomonadota</taxon>
        <taxon>Gammaproteobacteria</taxon>
        <taxon>Thiotrichales</taxon>
        <taxon>Piscirickettsiaceae</taxon>
        <taxon>Thiomicrorhabdus</taxon>
    </lineage>
</organism>
<evidence type="ECO:0000256" key="3">
    <source>
        <dbReference type="ARBA" id="ARBA00022989"/>
    </source>
</evidence>
<dbReference type="SUPFAM" id="SSF141868">
    <property type="entry name" value="EAL domain-like"/>
    <property type="match status" value="1"/>
</dbReference>
<name>A0ABS3Q679_9GAMM</name>
<dbReference type="Gene3D" id="3.30.450.20">
    <property type="entry name" value="PAS domain"/>
    <property type="match status" value="1"/>
</dbReference>
<dbReference type="CDD" id="cd01948">
    <property type="entry name" value="EAL"/>
    <property type="match status" value="1"/>
</dbReference>
<dbReference type="Gene3D" id="3.20.20.450">
    <property type="entry name" value="EAL domain"/>
    <property type="match status" value="1"/>
</dbReference>
<evidence type="ECO:0000256" key="5">
    <source>
        <dbReference type="SAM" id="Phobius"/>
    </source>
</evidence>
<gene>
    <name evidence="9" type="ORF">J3998_08220</name>
</gene>
<dbReference type="InterPro" id="IPR042240">
    <property type="entry name" value="CHASE_sf"/>
</dbReference>
<evidence type="ECO:0000259" key="8">
    <source>
        <dbReference type="PROSITE" id="PS50887"/>
    </source>
</evidence>
<dbReference type="PROSITE" id="PS50112">
    <property type="entry name" value="PAS"/>
    <property type="match status" value="1"/>
</dbReference>
<comment type="subcellular location">
    <subcellularLocation>
        <location evidence="1">Membrane</location>
    </subcellularLocation>
</comment>
<feature type="transmembrane region" description="Helical" evidence="5">
    <location>
        <begin position="18"/>
        <end position="37"/>
    </location>
</feature>
<dbReference type="Pfam" id="PF03924">
    <property type="entry name" value="CHASE"/>
    <property type="match status" value="1"/>
</dbReference>
<dbReference type="InterPro" id="IPR000160">
    <property type="entry name" value="GGDEF_dom"/>
</dbReference>
<dbReference type="InterPro" id="IPR000014">
    <property type="entry name" value="PAS"/>
</dbReference>
<dbReference type="InterPro" id="IPR035965">
    <property type="entry name" value="PAS-like_dom_sf"/>
</dbReference>
<keyword evidence="10" id="KW-1185">Reference proteome</keyword>
<feature type="domain" description="GGDEF" evidence="8">
    <location>
        <begin position="514"/>
        <end position="649"/>
    </location>
</feature>
<evidence type="ECO:0000256" key="1">
    <source>
        <dbReference type="ARBA" id="ARBA00004370"/>
    </source>
</evidence>
<proteinExistence type="predicted"/>
<evidence type="ECO:0000256" key="4">
    <source>
        <dbReference type="ARBA" id="ARBA00023136"/>
    </source>
</evidence>
<feature type="transmembrane region" description="Helical" evidence="5">
    <location>
        <begin position="320"/>
        <end position="340"/>
    </location>
</feature>
<keyword evidence="3 5" id="KW-1133">Transmembrane helix</keyword>
<protein>
    <submittedName>
        <fullName evidence="9">EAL domain-containing protein</fullName>
    </submittedName>
</protein>
<evidence type="ECO:0000259" key="7">
    <source>
        <dbReference type="PROSITE" id="PS50883"/>
    </source>
</evidence>
<dbReference type="InterPro" id="IPR052155">
    <property type="entry name" value="Biofilm_reg_signaling"/>
</dbReference>
<evidence type="ECO:0000259" key="6">
    <source>
        <dbReference type="PROSITE" id="PS50112"/>
    </source>
</evidence>
<keyword evidence="2 5" id="KW-0812">Transmembrane</keyword>
<evidence type="ECO:0000256" key="2">
    <source>
        <dbReference type="ARBA" id="ARBA00022692"/>
    </source>
</evidence>
<evidence type="ECO:0000313" key="9">
    <source>
        <dbReference type="EMBL" id="MBO1927563.1"/>
    </source>
</evidence>
<dbReference type="Proteomes" id="UP000664835">
    <property type="component" value="Unassembled WGS sequence"/>
</dbReference>
<sequence length="932" mass="107266">MVQQQKEHSIWHGKVKKWTWLLALFWSAAFVLFHIHLQSVDFQRDFQQKIGQVQNSLYIEEQKTLSLLQSISQQYSGHLVNERNEMKIFSQGLRKNQDYVHAVGLAKLVAAKDQQSFIELRQQLGYQNYQILDNDLFTTQIKRKNPLHFLAVTQIQPKTPLNSSFIGQDLFVLPKMQQKLQQNIQQNQPFTIWFEAKHDQHPYVMVLNPVYTNEPSSLSLQQKQQQAIGVMFLMVDAQKALLTPIINRLGNSQLQVNFHLSDTQQDFSWRWNNSQASTETPYFWEIFSATILPSQDCSTCTITIQQHLPWSQIDWQKASLFGLLGLLSFLLLSMVILNILSKTQTLTEMHNRLQEILTFSQEAVVITDKNGIIQVWNPAAETLFGYKFSEVVNKSLVQLVFDHQNLNTVFDMSGKLLDLFVASKDKSFVPPKASKIEMQLKTKDQRLILAEISYSVLTVNNEPEISLFIKDITSQRENEREIRQYAYYDSLTQLENRIFFKSQVQQQIEAYPGQPFALMFMDLDGFKHVNDSLGHDIGDELLKVVANRLNHNIRGVGRQSHIARFGGDEFVLMIRNSSEENIGSVALRILDNIERTIQIESHELKVSASIGICFYPEDASDVDTLLRLADTAMYEAKATGKNTFSVYKEEMGKHLSARLQMEKHLRNAINQDELYLVYQPKINLFSGQVIGVEALLRWRNPKLGLVPPNVFIRIAEESRMIIPISEWVIENTIRQLQAWQGTEYQNLSIAVNISSNQFSHEDFIHDLARQLDGANLPRRLLEVELTESTVMTNADENIKRLQLLRHKGFDLAVDDFGTGYSSLSYLKRFPLTILKIDKSFIDGVPNDDEDMSISQAIVQLAHSLDIKVVAEGIETHAQLEFLQELGCEFGQGYFISRPLEIADLNKWLQQHGKNFYQSETYLDYLADNDNKD</sequence>
<dbReference type="InterPro" id="IPR001633">
    <property type="entry name" value="EAL_dom"/>
</dbReference>
<evidence type="ECO:0000313" key="10">
    <source>
        <dbReference type="Proteomes" id="UP000664835"/>
    </source>
</evidence>
<dbReference type="InterPro" id="IPR043128">
    <property type="entry name" value="Rev_trsase/Diguanyl_cyclase"/>
</dbReference>
<reference evidence="9 10" key="1">
    <citation type="submission" date="2021-03" db="EMBL/GenBank/DDBJ databases">
        <title>Thiomicrorhabdus sp.nov.,novel sulfur-oxidizing bacteria isolated from coastal sediment.</title>
        <authorList>
            <person name="Liu X."/>
        </authorList>
    </citation>
    <scope>NUCLEOTIDE SEQUENCE [LARGE SCALE GENOMIC DNA]</scope>
    <source>
        <strain evidence="9 10">6S2-11</strain>
    </source>
</reference>
<feature type="domain" description="PAS" evidence="6">
    <location>
        <begin position="349"/>
        <end position="424"/>
    </location>
</feature>
<dbReference type="PANTHER" id="PTHR44757">
    <property type="entry name" value="DIGUANYLATE CYCLASE DGCP"/>
    <property type="match status" value="1"/>
</dbReference>
<dbReference type="SMART" id="SM00052">
    <property type="entry name" value="EAL"/>
    <property type="match status" value="1"/>
</dbReference>
<dbReference type="PROSITE" id="PS50883">
    <property type="entry name" value="EAL"/>
    <property type="match status" value="1"/>
</dbReference>
<dbReference type="PROSITE" id="PS50887">
    <property type="entry name" value="GGDEF"/>
    <property type="match status" value="1"/>
</dbReference>
<dbReference type="Gene3D" id="3.30.70.270">
    <property type="match status" value="1"/>
</dbReference>
<dbReference type="SUPFAM" id="SSF55073">
    <property type="entry name" value="Nucleotide cyclase"/>
    <property type="match status" value="1"/>
</dbReference>
<dbReference type="InterPro" id="IPR029787">
    <property type="entry name" value="Nucleotide_cyclase"/>
</dbReference>
<feature type="domain" description="EAL" evidence="7">
    <location>
        <begin position="658"/>
        <end position="912"/>
    </location>
</feature>
<dbReference type="Pfam" id="PF13426">
    <property type="entry name" value="PAS_9"/>
    <property type="match status" value="1"/>
</dbReference>
<comment type="caution">
    <text evidence="9">The sequence shown here is derived from an EMBL/GenBank/DDBJ whole genome shotgun (WGS) entry which is preliminary data.</text>
</comment>
<dbReference type="CDD" id="cd01949">
    <property type="entry name" value="GGDEF"/>
    <property type="match status" value="1"/>
</dbReference>
<dbReference type="SUPFAM" id="SSF55785">
    <property type="entry name" value="PYP-like sensor domain (PAS domain)"/>
    <property type="match status" value="1"/>
</dbReference>